<dbReference type="AlphaFoldDB" id="A0A316VNC2"/>
<comment type="similarity">
    <text evidence="1">Belongs to the TMA16 family.</text>
</comment>
<reference evidence="3 4" key="1">
    <citation type="journal article" date="2018" name="Mol. Biol. Evol.">
        <title>Broad Genomic Sampling Reveals a Smut Pathogenic Ancestry of the Fungal Clade Ustilaginomycotina.</title>
        <authorList>
            <person name="Kijpornyongpan T."/>
            <person name="Mondo S.J."/>
            <person name="Barry K."/>
            <person name="Sandor L."/>
            <person name="Lee J."/>
            <person name="Lipzen A."/>
            <person name="Pangilinan J."/>
            <person name="LaButti K."/>
            <person name="Hainaut M."/>
            <person name="Henrissat B."/>
            <person name="Grigoriev I.V."/>
            <person name="Spatafora J.W."/>
            <person name="Aime M.C."/>
        </authorList>
    </citation>
    <scope>NUCLEOTIDE SEQUENCE [LARGE SCALE GENOMIC DNA]</scope>
    <source>
        <strain evidence="3 4">MCA 3882</strain>
    </source>
</reference>
<evidence type="ECO:0008006" key="5">
    <source>
        <dbReference type="Google" id="ProtNLM"/>
    </source>
</evidence>
<proteinExistence type="inferred from homology"/>
<dbReference type="RefSeq" id="XP_025358215.1">
    <property type="nucleotide sequence ID" value="XM_025498353.1"/>
</dbReference>
<dbReference type="GeneID" id="37020134"/>
<evidence type="ECO:0000313" key="3">
    <source>
        <dbReference type="EMBL" id="PWN37913.1"/>
    </source>
</evidence>
<dbReference type="GO" id="GO:0005634">
    <property type="term" value="C:nucleus"/>
    <property type="evidence" value="ECO:0007669"/>
    <property type="project" value="TreeGrafter"/>
</dbReference>
<dbReference type="Pfam" id="PF11176">
    <property type="entry name" value="Tma16"/>
    <property type="match status" value="1"/>
</dbReference>
<dbReference type="PANTHER" id="PTHR13349">
    <property type="entry name" value="TRANSLATION MACHINERY-ASSOCIATED PROTEIN 16"/>
    <property type="match status" value="1"/>
</dbReference>
<dbReference type="PANTHER" id="PTHR13349:SF2">
    <property type="entry name" value="TRANSLATION MACHINERY-ASSOCIATED PROTEIN 16"/>
    <property type="match status" value="1"/>
</dbReference>
<dbReference type="EMBL" id="KZ819602">
    <property type="protein sequence ID" value="PWN37913.1"/>
    <property type="molecule type" value="Genomic_DNA"/>
</dbReference>
<evidence type="ECO:0000256" key="1">
    <source>
        <dbReference type="ARBA" id="ARBA00034127"/>
    </source>
</evidence>
<sequence>MGGKKITKKSLTSKSGPTHPNSRRALQLQRIDHRTNKLQLAKKLRKKSSDSKVERILSLIILLPPDLRYVPDLAYLHSFIQSSFLERHSDELKEIEAQHRPGRPTPMPLIQLRERIARERLEYENGIDIPDLMNEANVKILRDWQGDVNALGLFRFVRISGSDKEQYVITQQGSHKSIAESVEQQKAQAVAEEEKMKG</sequence>
<gene>
    <name evidence="3" type="ORF">FA14DRAFT_159732</name>
</gene>
<dbReference type="InterPro" id="IPR038356">
    <property type="entry name" value="Tma16_sf"/>
</dbReference>
<name>A0A316VNC2_9BASI</name>
<dbReference type="InterPro" id="IPR021346">
    <property type="entry name" value="Tma16"/>
</dbReference>
<organism evidence="3 4">
    <name type="scientific">Meira miltonrushii</name>
    <dbReference type="NCBI Taxonomy" id="1280837"/>
    <lineage>
        <taxon>Eukaryota</taxon>
        <taxon>Fungi</taxon>
        <taxon>Dikarya</taxon>
        <taxon>Basidiomycota</taxon>
        <taxon>Ustilaginomycotina</taxon>
        <taxon>Exobasidiomycetes</taxon>
        <taxon>Exobasidiales</taxon>
        <taxon>Brachybasidiaceae</taxon>
        <taxon>Meira</taxon>
    </lineage>
</organism>
<evidence type="ECO:0000313" key="4">
    <source>
        <dbReference type="Proteomes" id="UP000245771"/>
    </source>
</evidence>
<dbReference type="Proteomes" id="UP000245771">
    <property type="component" value="Unassembled WGS sequence"/>
</dbReference>
<evidence type="ECO:0000256" key="2">
    <source>
        <dbReference type="SAM" id="MobiDB-lite"/>
    </source>
</evidence>
<feature type="region of interest" description="Disordered" evidence="2">
    <location>
        <begin position="1"/>
        <end position="28"/>
    </location>
</feature>
<accession>A0A316VNC2</accession>
<keyword evidence="4" id="KW-1185">Reference proteome</keyword>
<protein>
    <recommendedName>
        <fullName evidence="5">Translation machinery-associated protein 16</fullName>
    </recommendedName>
</protein>
<dbReference type="Gene3D" id="1.20.1440.170">
    <property type="entry name" value="Translation machinery-associated protein 16-like"/>
    <property type="match status" value="1"/>
</dbReference>
<dbReference type="InParanoid" id="A0A316VNC2"/>
<dbReference type="STRING" id="1280837.A0A316VNC2"/>
<dbReference type="OrthoDB" id="270284at2759"/>